<dbReference type="EMBL" id="QRDW01000012">
    <property type="protein sequence ID" value="RED45122.1"/>
    <property type="molecule type" value="Genomic_DNA"/>
</dbReference>
<protein>
    <recommendedName>
        <fullName evidence="3">N-acetyltransferase domain-containing protein</fullName>
    </recommendedName>
</protein>
<dbReference type="Gene3D" id="3.40.630.30">
    <property type="match status" value="1"/>
</dbReference>
<dbReference type="InterPro" id="IPR016181">
    <property type="entry name" value="Acyl_CoA_acyltransferase"/>
</dbReference>
<dbReference type="CDD" id="cd04301">
    <property type="entry name" value="NAT_SF"/>
    <property type="match status" value="1"/>
</dbReference>
<evidence type="ECO:0000313" key="4">
    <source>
        <dbReference type="EMBL" id="RED45122.1"/>
    </source>
</evidence>
<keyword evidence="1" id="KW-0808">Transferase</keyword>
<dbReference type="InterPro" id="IPR000182">
    <property type="entry name" value="GNAT_dom"/>
</dbReference>
<dbReference type="AlphaFoldDB" id="A0A3D9H6N2"/>
<dbReference type="PROSITE" id="PS51186">
    <property type="entry name" value="GNAT"/>
    <property type="match status" value="1"/>
</dbReference>
<organism evidence="4 5">
    <name type="scientific">Aestuariispira insulae</name>
    <dbReference type="NCBI Taxonomy" id="1461337"/>
    <lineage>
        <taxon>Bacteria</taxon>
        <taxon>Pseudomonadati</taxon>
        <taxon>Pseudomonadota</taxon>
        <taxon>Alphaproteobacteria</taxon>
        <taxon>Rhodospirillales</taxon>
        <taxon>Kiloniellaceae</taxon>
        <taxon>Aestuariispira</taxon>
    </lineage>
</organism>
<reference evidence="4 5" key="1">
    <citation type="submission" date="2018-07" db="EMBL/GenBank/DDBJ databases">
        <title>Genomic Encyclopedia of Type Strains, Phase III (KMG-III): the genomes of soil and plant-associated and newly described type strains.</title>
        <authorList>
            <person name="Whitman W."/>
        </authorList>
    </citation>
    <scope>NUCLEOTIDE SEQUENCE [LARGE SCALE GENOMIC DNA]</scope>
    <source>
        <strain evidence="4 5">CECT 8488</strain>
    </source>
</reference>
<evidence type="ECO:0000256" key="1">
    <source>
        <dbReference type="ARBA" id="ARBA00022679"/>
    </source>
</evidence>
<keyword evidence="2" id="KW-0012">Acyltransferase</keyword>
<evidence type="ECO:0000313" key="5">
    <source>
        <dbReference type="Proteomes" id="UP000256845"/>
    </source>
</evidence>
<sequence>MECRLYQPQDREAYIALMKRVFPDDPPWKDPALSLDLKVAFQPELMFVAMQGAQMLGTVMAGYDGHRGWIYSVATDPAQRGRGIASRLLEMAEAKLASLGCVKINLQVREGNEAVVAVYEKNGYQVEPRISMGKILHKPDD</sequence>
<dbReference type="NCBIfam" id="NF002959">
    <property type="entry name" value="PRK03624.1"/>
    <property type="match status" value="1"/>
</dbReference>
<accession>A0A3D9H6N2</accession>
<dbReference type="PANTHER" id="PTHR43877">
    <property type="entry name" value="AMINOALKYLPHOSPHONATE N-ACETYLTRANSFERASE-RELATED-RELATED"/>
    <property type="match status" value="1"/>
</dbReference>
<name>A0A3D9H6N2_9PROT</name>
<dbReference type="Pfam" id="PF00583">
    <property type="entry name" value="Acetyltransf_1"/>
    <property type="match status" value="1"/>
</dbReference>
<dbReference type="GO" id="GO:0016747">
    <property type="term" value="F:acyltransferase activity, transferring groups other than amino-acyl groups"/>
    <property type="evidence" value="ECO:0007669"/>
    <property type="project" value="InterPro"/>
</dbReference>
<proteinExistence type="predicted"/>
<dbReference type="RefSeq" id="WP_115938706.1">
    <property type="nucleotide sequence ID" value="NZ_QRDW01000012.1"/>
</dbReference>
<evidence type="ECO:0000256" key="2">
    <source>
        <dbReference type="ARBA" id="ARBA00023315"/>
    </source>
</evidence>
<evidence type="ECO:0000259" key="3">
    <source>
        <dbReference type="PROSITE" id="PS51186"/>
    </source>
</evidence>
<gene>
    <name evidence="4" type="ORF">DFP90_112116</name>
</gene>
<dbReference type="Proteomes" id="UP000256845">
    <property type="component" value="Unassembled WGS sequence"/>
</dbReference>
<keyword evidence="5" id="KW-1185">Reference proteome</keyword>
<dbReference type="InterPro" id="IPR050832">
    <property type="entry name" value="Bact_Acetyltransf"/>
</dbReference>
<dbReference type="OrthoDB" id="1821130at2"/>
<comment type="caution">
    <text evidence="4">The sequence shown here is derived from an EMBL/GenBank/DDBJ whole genome shotgun (WGS) entry which is preliminary data.</text>
</comment>
<dbReference type="SUPFAM" id="SSF55729">
    <property type="entry name" value="Acyl-CoA N-acyltransferases (Nat)"/>
    <property type="match status" value="1"/>
</dbReference>
<feature type="domain" description="N-acetyltransferase" evidence="3">
    <location>
        <begin position="1"/>
        <end position="141"/>
    </location>
</feature>